<protein>
    <submittedName>
        <fullName evidence="1">Uncharacterized protein</fullName>
    </submittedName>
</protein>
<organism evidence="1 2">
    <name type="scientific">Desulfocucumis palustris</name>
    <dbReference type="NCBI Taxonomy" id="1898651"/>
    <lineage>
        <taxon>Bacteria</taxon>
        <taxon>Bacillati</taxon>
        <taxon>Bacillota</taxon>
        <taxon>Clostridia</taxon>
        <taxon>Eubacteriales</taxon>
        <taxon>Desulfocucumaceae</taxon>
        <taxon>Desulfocucumis</taxon>
    </lineage>
</organism>
<keyword evidence="2" id="KW-1185">Reference proteome</keyword>
<proteinExistence type="predicted"/>
<reference evidence="2" key="1">
    <citation type="submission" date="2018-02" db="EMBL/GenBank/DDBJ databases">
        <title>Genome sequence of Desulfocucumis palustris strain NAW-5.</title>
        <authorList>
            <person name="Watanabe M."/>
            <person name="Kojima H."/>
            <person name="Fukui M."/>
        </authorList>
    </citation>
    <scope>NUCLEOTIDE SEQUENCE [LARGE SCALE GENOMIC DNA]</scope>
    <source>
        <strain evidence="2">NAW-5</strain>
    </source>
</reference>
<gene>
    <name evidence="1" type="ORF">DCCM_2451</name>
</gene>
<accession>A0A2L2XBA6</accession>
<evidence type="ECO:0000313" key="1">
    <source>
        <dbReference type="EMBL" id="GBF33352.1"/>
    </source>
</evidence>
<sequence length="57" mass="6790">MFAAEHIRQALIIYVLKLAFYANGQKHYIENIKQDLRDLTIMTKAKSRKWQRALNNI</sequence>
<dbReference type="AlphaFoldDB" id="A0A2L2XBA6"/>
<name>A0A2L2XBA6_9FIRM</name>
<comment type="caution">
    <text evidence="1">The sequence shown here is derived from an EMBL/GenBank/DDBJ whole genome shotgun (WGS) entry which is preliminary data.</text>
</comment>
<evidence type="ECO:0000313" key="2">
    <source>
        <dbReference type="Proteomes" id="UP000239549"/>
    </source>
</evidence>
<dbReference type="EMBL" id="BFAV01000092">
    <property type="protein sequence ID" value="GBF33352.1"/>
    <property type="molecule type" value="Genomic_DNA"/>
</dbReference>
<dbReference type="Proteomes" id="UP000239549">
    <property type="component" value="Unassembled WGS sequence"/>
</dbReference>